<feature type="domain" description="Glycosyltransferase 2-like" evidence="1">
    <location>
        <begin position="4"/>
        <end position="106"/>
    </location>
</feature>
<dbReference type="InterPro" id="IPR029044">
    <property type="entry name" value="Nucleotide-diphossugar_trans"/>
</dbReference>
<evidence type="ECO:0000313" key="3">
    <source>
        <dbReference type="Proteomes" id="UP000199391"/>
    </source>
</evidence>
<dbReference type="Pfam" id="PF00535">
    <property type="entry name" value="Glycos_transf_2"/>
    <property type="match status" value="1"/>
</dbReference>
<reference evidence="3" key="1">
    <citation type="submission" date="2016-10" db="EMBL/GenBank/DDBJ databases">
        <authorList>
            <person name="Varghese N."/>
            <person name="Submissions S."/>
        </authorList>
    </citation>
    <scope>NUCLEOTIDE SEQUENCE [LARGE SCALE GENOMIC DNA]</scope>
    <source>
        <strain evidence="3">CGMCC 1.11014</strain>
    </source>
</reference>
<accession>A0A1I7ETW6</accession>
<dbReference type="STRING" id="1035707.SAMN05216552_100160"/>
<keyword evidence="3" id="KW-1185">Reference proteome</keyword>
<dbReference type="Proteomes" id="UP000199391">
    <property type="component" value="Unassembled WGS sequence"/>
</dbReference>
<dbReference type="Gene3D" id="3.90.550.10">
    <property type="entry name" value="Spore Coat Polysaccharide Biosynthesis Protein SpsA, Chain A"/>
    <property type="match status" value="1"/>
</dbReference>
<proteinExistence type="predicted"/>
<dbReference type="OrthoDB" id="9801954at2"/>
<dbReference type="InterPro" id="IPR050834">
    <property type="entry name" value="Glycosyltransf_2"/>
</dbReference>
<dbReference type="EMBL" id="FPBO01000001">
    <property type="protein sequence ID" value="SFU27343.1"/>
    <property type="molecule type" value="Genomic_DNA"/>
</dbReference>
<dbReference type="SUPFAM" id="SSF53448">
    <property type="entry name" value="Nucleotide-diphospho-sugar transferases"/>
    <property type="match status" value="1"/>
</dbReference>
<dbReference type="PANTHER" id="PTHR43685">
    <property type="entry name" value="GLYCOSYLTRANSFERASE"/>
    <property type="match status" value="1"/>
</dbReference>
<dbReference type="RefSeq" id="WP_093552265.1">
    <property type="nucleotide sequence ID" value="NZ_FPBO01000001.1"/>
</dbReference>
<keyword evidence="2" id="KW-0808">Transferase</keyword>
<dbReference type="PANTHER" id="PTHR43685:SF3">
    <property type="entry name" value="SLR2126 PROTEIN"/>
    <property type="match status" value="1"/>
</dbReference>
<protein>
    <submittedName>
        <fullName evidence="2">Glycosyl transferase family 2</fullName>
    </submittedName>
</protein>
<dbReference type="AlphaFoldDB" id="A0A1I7ETW6"/>
<sequence>MKITVIISAHKKRREMEFVLAGYAAQTRPADEIIVSQDGEFPEIAEAVANSRHLGLPLIHLTQEHRGFGKCRALNKAILQATGDLLLFTDGDCVPRDDFVETYLRLSRPGTFLAGGSHISVPEQYHQAHDLRQHILDQKLFDYAFLSAIPGFDKSRNRLLRNPRLQRFYDFLSPRNAFSGANSCAWRIDVLKVGGFDESMAYGGEDLNMGLRLNNIGVRGVRARHSIVSLHLDHGRGYYDAALHQANQAWNREVRAKGIVYPRASPIRPHELMGQAADRHR</sequence>
<dbReference type="GO" id="GO:0016740">
    <property type="term" value="F:transferase activity"/>
    <property type="evidence" value="ECO:0007669"/>
    <property type="project" value="UniProtKB-KW"/>
</dbReference>
<evidence type="ECO:0000259" key="1">
    <source>
        <dbReference type="Pfam" id="PF00535"/>
    </source>
</evidence>
<organism evidence="2 3">
    <name type="scientific">Pseudoduganella namucuonensis</name>
    <dbReference type="NCBI Taxonomy" id="1035707"/>
    <lineage>
        <taxon>Bacteria</taxon>
        <taxon>Pseudomonadati</taxon>
        <taxon>Pseudomonadota</taxon>
        <taxon>Betaproteobacteria</taxon>
        <taxon>Burkholderiales</taxon>
        <taxon>Oxalobacteraceae</taxon>
        <taxon>Telluria group</taxon>
        <taxon>Pseudoduganella</taxon>
    </lineage>
</organism>
<evidence type="ECO:0000313" key="2">
    <source>
        <dbReference type="EMBL" id="SFU27343.1"/>
    </source>
</evidence>
<gene>
    <name evidence="2" type="ORF">SAMN05216552_100160</name>
</gene>
<name>A0A1I7ETW6_9BURK</name>
<dbReference type="InterPro" id="IPR001173">
    <property type="entry name" value="Glyco_trans_2-like"/>
</dbReference>